<keyword evidence="2" id="KW-1185">Reference proteome</keyword>
<proteinExistence type="predicted"/>
<organism evidence="1 2">
    <name type="scientific">Blomia tropicalis</name>
    <name type="common">Mite</name>
    <dbReference type="NCBI Taxonomy" id="40697"/>
    <lineage>
        <taxon>Eukaryota</taxon>
        <taxon>Metazoa</taxon>
        <taxon>Ecdysozoa</taxon>
        <taxon>Arthropoda</taxon>
        <taxon>Chelicerata</taxon>
        <taxon>Arachnida</taxon>
        <taxon>Acari</taxon>
        <taxon>Acariformes</taxon>
        <taxon>Sarcoptiformes</taxon>
        <taxon>Astigmata</taxon>
        <taxon>Glycyphagoidea</taxon>
        <taxon>Echimyopodidae</taxon>
        <taxon>Blomia</taxon>
    </lineage>
</organism>
<evidence type="ECO:0000313" key="2">
    <source>
        <dbReference type="Proteomes" id="UP001142055"/>
    </source>
</evidence>
<name>A0A9Q0MBX1_BLOTA</name>
<protein>
    <recommendedName>
        <fullName evidence="3">Ig-like domain-containing protein</fullName>
    </recommendedName>
</protein>
<accession>A0A9Q0MBX1</accession>
<evidence type="ECO:0008006" key="3">
    <source>
        <dbReference type="Google" id="ProtNLM"/>
    </source>
</evidence>
<sequence length="92" mass="10408">NPRPILHWYKNNRLIDDTWSVTSLGIVRNELLIGRLERYDQGAILTCQVLLNISTPKIPTLESVSNVAVPVDKQSTLHVLKSVFSQITLELN</sequence>
<evidence type="ECO:0000313" key="1">
    <source>
        <dbReference type="EMBL" id="KAJ6222727.1"/>
    </source>
</evidence>
<dbReference type="EMBL" id="JAPWDV010000001">
    <property type="protein sequence ID" value="KAJ6222727.1"/>
    <property type="molecule type" value="Genomic_DNA"/>
</dbReference>
<dbReference type="AlphaFoldDB" id="A0A9Q0MBX1"/>
<feature type="non-terminal residue" evidence="1">
    <location>
        <position position="92"/>
    </location>
</feature>
<reference evidence="1" key="1">
    <citation type="submission" date="2022-12" db="EMBL/GenBank/DDBJ databases">
        <title>Genome assemblies of Blomia tropicalis.</title>
        <authorList>
            <person name="Cui Y."/>
        </authorList>
    </citation>
    <scope>NUCLEOTIDE SEQUENCE</scope>
    <source>
        <tissue evidence="1">Adult mites</tissue>
    </source>
</reference>
<dbReference type="Proteomes" id="UP001142055">
    <property type="component" value="Chromosome 1"/>
</dbReference>
<gene>
    <name evidence="1" type="ORF">RDWZM_001272</name>
</gene>
<feature type="non-terminal residue" evidence="1">
    <location>
        <position position="1"/>
    </location>
</feature>
<comment type="caution">
    <text evidence="1">The sequence shown here is derived from an EMBL/GenBank/DDBJ whole genome shotgun (WGS) entry which is preliminary data.</text>
</comment>